<dbReference type="Proteomes" id="UP001515943">
    <property type="component" value="Unassembled WGS sequence"/>
</dbReference>
<dbReference type="PANTHER" id="PTHR48100">
    <property type="entry name" value="BROAD-SPECIFICITY PHOSPHATASE YOR283W-RELATED"/>
    <property type="match status" value="1"/>
</dbReference>
<gene>
    <name evidence="1" type="ORF">FXN61_12105</name>
</gene>
<dbReference type="InterPro" id="IPR013078">
    <property type="entry name" value="His_Pase_superF_clade-1"/>
</dbReference>
<keyword evidence="2" id="KW-1185">Reference proteome</keyword>
<dbReference type="InterPro" id="IPR029033">
    <property type="entry name" value="His_PPase_superfam"/>
</dbReference>
<name>A0ABX1FFE1_9PSEU</name>
<evidence type="ECO:0000313" key="2">
    <source>
        <dbReference type="Proteomes" id="UP001515943"/>
    </source>
</evidence>
<comment type="caution">
    <text evidence="1">The sequence shown here is derived from an EMBL/GenBank/DDBJ whole genome shotgun (WGS) entry which is preliminary data.</text>
</comment>
<dbReference type="Pfam" id="PF00300">
    <property type="entry name" value="His_Phos_1"/>
    <property type="match status" value="1"/>
</dbReference>
<dbReference type="RefSeq" id="WP_167973354.1">
    <property type="nucleotide sequence ID" value="NZ_VSRL01000033.1"/>
</dbReference>
<reference evidence="1 2" key="1">
    <citation type="submission" date="2019-08" db="EMBL/GenBank/DDBJ databases">
        <title>Lentzea from Indian Himalayas.</title>
        <authorList>
            <person name="Mandal S."/>
            <person name="Mallick Gupta A."/>
            <person name="Maiti P.K."/>
            <person name="Sarkar J."/>
            <person name="Mandal S."/>
        </authorList>
    </citation>
    <scope>NUCLEOTIDE SEQUENCE [LARGE SCALE GENOMIC DNA]</scope>
    <source>
        <strain evidence="1 2">PSKA42</strain>
    </source>
</reference>
<sequence length="181" mass="19534">MSTRIVLVRHAQSVRPRLGEPDYDERPLTENGLAAAESLVPRLAAYSPTAVLSSPQRRAVQTVTPAADALGLDVITWAELREWESGLLPSADWETLYAYSWAHPEFAHGSGESLDALTARAGKALARMATEYPDTTVLVGSHGTFLTRALIAAGHRADWDFCRAMPMPAIYEVTSSQAAGA</sequence>
<dbReference type="InterPro" id="IPR050275">
    <property type="entry name" value="PGM_Phosphatase"/>
</dbReference>
<dbReference type="Gene3D" id="3.40.50.1240">
    <property type="entry name" value="Phosphoglycerate mutase-like"/>
    <property type="match status" value="1"/>
</dbReference>
<protein>
    <submittedName>
        <fullName evidence="1">Histidine phosphatase family protein</fullName>
    </submittedName>
</protein>
<proteinExistence type="predicted"/>
<dbReference type="SMART" id="SM00855">
    <property type="entry name" value="PGAM"/>
    <property type="match status" value="1"/>
</dbReference>
<accession>A0ABX1FFE1</accession>
<dbReference type="SUPFAM" id="SSF53254">
    <property type="entry name" value="Phosphoglycerate mutase-like"/>
    <property type="match status" value="1"/>
</dbReference>
<organism evidence="1 2">
    <name type="scientific">Lentzea indica</name>
    <dbReference type="NCBI Taxonomy" id="2604800"/>
    <lineage>
        <taxon>Bacteria</taxon>
        <taxon>Bacillati</taxon>
        <taxon>Actinomycetota</taxon>
        <taxon>Actinomycetes</taxon>
        <taxon>Pseudonocardiales</taxon>
        <taxon>Pseudonocardiaceae</taxon>
        <taxon>Lentzea</taxon>
    </lineage>
</organism>
<dbReference type="CDD" id="cd07067">
    <property type="entry name" value="HP_PGM_like"/>
    <property type="match status" value="1"/>
</dbReference>
<evidence type="ECO:0000313" key="1">
    <source>
        <dbReference type="EMBL" id="NKE57537.1"/>
    </source>
</evidence>
<dbReference type="EMBL" id="VSRL01000033">
    <property type="protein sequence ID" value="NKE57537.1"/>
    <property type="molecule type" value="Genomic_DNA"/>
</dbReference>